<feature type="active site" evidence="6 7">
    <location>
        <position position="181"/>
    </location>
</feature>
<dbReference type="GO" id="GO:0008984">
    <property type="term" value="F:protein-glutamate methylesterase activity"/>
    <property type="evidence" value="ECO:0007669"/>
    <property type="project" value="UniProtKB-UniRule"/>
</dbReference>
<keyword evidence="1 6" id="KW-0963">Cytoplasm</keyword>
<dbReference type="GO" id="GO:0050568">
    <property type="term" value="F:protein-glutamine glutaminase activity"/>
    <property type="evidence" value="ECO:0007669"/>
    <property type="project" value="UniProtKB-UniRule"/>
</dbReference>
<dbReference type="FunFam" id="3.40.50.2300:FF:000060">
    <property type="entry name" value="Protein-glutamate methylesterase/protein-glutamine glutaminase"/>
    <property type="match status" value="1"/>
</dbReference>
<keyword evidence="2 6" id="KW-0145">Chemotaxis</keyword>
<comment type="function">
    <text evidence="6">Involved in chemotaxis. Part of a chemotaxis signal transduction system that modulates chemotaxis in response to various stimuli. Catalyzes the demethylation of specific methylglutamate residues introduced into the chemoreceptors (methyl-accepting chemotaxis proteins or MCP) by CheR. Also mediates the irreversible deamidation of specific glutamine residues to glutamic acid.</text>
</comment>
<dbReference type="EMBL" id="RJVP01000005">
    <property type="protein sequence ID" value="ROH85395.1"/>
    <property type="molecule type" value="Genomic_DNA"/>
</dbReference>
<dbReference type="AlphaFoldDB" id="A0A3N0UY29"/>
<dbReference type="PANTHER" id="PTHR42872">
    <property type="entry name" value="PROTEIN-GLUTAMATE METHYLESTERASE/PROTEIN-GLUTAMINE GLUTAMINASE"/>
    <property type="match status" value="1"/>
</dbReference>
<dbReference type="RefSeq" id="WP_123237714.1">
    <property type="nucleotide sequence ID" value="NZ_RJVP01000005.1"/>
</dbReference>
<dbReference type="InterPro" id="IPR035909">
    <property type="entry name" value="CheB_C"/>
</dbReference>
<dbReference type="PANTHER" id="PTHR42872:SF6">
    <property type="entry name" value="PROTEIN-GLUTAMATE METHYLESTERASE_PROTEIN-GLUTAMINE GLUTAMINASE"/>
    <property type="match status" value="1"/>
</dbReference>
<organism evidence="11 12">
    <name type="scientific">Pseudomethylobacillus aquaticus</name>
    <dbReference type="NCBI Taxonomy" id="2676064"/>
    <lineage>
        <taxon>Bacteria</taxon>
        <taxon>Pseudomonadati</taxon>
        <taxon>Pseudomonadota</taxon>
        <taxon>Betaproteobacteria</taxon>
        <taxon>Nitrosomonadales</taxon>
        <taxon>Methylophilaceae</taxon>
        <taxon>Pseudomethylobacillus</taxon>
    </lineage>
</organism>
<comment type="similarity">
    <text evidence="6">Belongs to the CheB family.</text>
</comment>
<dbReference type="GO" id="GO:0005737">
    <property type="term" value="C:cytoplasm"/>
    <property type="evidence" value="ECO:0007669"/>
    <property type="project" value="UniProtKB-SubCell"/>
</dbReference>
<dbReference type="PIRSF" id="PIRSF000876">
    <property type="entry name" value="RR_chemtxs_CheB"/>
    <property type="match status" value="1"/>
</dbReference>
<dbReference type="GO" id="GO:0000156">
    <property type="term" value="F:phosphorelay response regulator activity"/>
    <property type="evidence" value="ECO:0007669"/>
    <property type="project" value="InterPro"/>
</dbReference>
<accession>A0A3N0UY29</accession>
<comment type="catalytic activity">
    <reaction evidence="6">
        <text>L-glutaminyl-[protein] + H2O = L-glutamyl-[protein] + NH4(+)</text>
        <dbReference type="Rhea" id="RHEA:16441"/>
        <dbReference type="Rhea" id="RHEA-COMP:10207"/>
        <dbReference type="Rhea" id="RHEA-COMP:10208"/>
        <dbReference type="ChEBI" id="CHEBI:15377"/>
        <dbReference type="ChEBI" id="CHEBI:28938"/>
        <dbReference type="ChEBI" id="CHEBI:29973"/>
        <dbReference type="ChEBI" id="CHEBI:30011"/>
        <dbReference type="EC" id="3.5.1.44"/>
    </reaction>
</comment>
<dbReference type="CDD" id="cd16432">
    <property type="entry name" value="CheB_Rec"/>
    <property type="match status" value="1"/>
</dbReference>
<dbReference type="Pfam" id="PF01339">
    <property type="entry name" value="CheB_methylest"/>
    <property type="match status" value="1"/>
</dbReference>
<feature type="domain" description="Response regulatory" evidence="9">
    <location>
        <begin position="21"/>
        <end position="138"/>
    </location>
</feature>
<dbReference type="SMART" id="SM00448">
    <property type="entry name" value="REC"/>
    <property type="match status" value="1"/>
</dbReference>
<evidence type="ECO:0000313" key="11">
    <source>
        <dbReference type="EMBL" id="ROH85395.1"/>
    </source>
</evidence>
<dbReference type="Gene3D" id="3.40.50.180">
    <property type="entry name" value="Methylesterase CheB, C-terminal domain"/>
    <property type="match status" value="1"/>
</dbReference>
<feature type="modified residue" description="4-aspartylphosphate" evidence="6 8">
    <location>
        <position position="72"/>
    </location>
</feature>
<sequence length="369" mass="39722">MADADYPIETARRTASKSKIRVLVVDDSALIRSLMSEIINSQTDMQVVATAPDPLVARELIKQHNPDVLTLDVEMPKMDGLDFLERLMRLRPMPVVMVSSLTERGSEITLRALELGAIDFVTKPRISIAEGLQEYTQQITDKIRTAARARIGPRRVSPGGSLPALRDPLLSSEKLIIVGASTGGTEAIREFLIRMPSDCPGILIAQHMPSGFTKSFANRLNSLCAIAVSEAEGEERVLPGHAFIAPGHAHLQLARSGANYITRLSDAPPVNRHRPSVDVLFDSAAAQAGKNAIGVILTGMGKDGAQGMLRMRQAGAWNFAQDEASCVVYGMPKEAVSVGGVHAVLPLQDLAAAVLEHVAAYQTDRAVRV</sequence>
<comment type="caution">
    <text evidence="11">The sequence shown here is derived from an EMBL/GenBank/DDBJ whole genome shotgun (WGS) entry which is preliminary data.</text>
</comment>
<evidence type="ECO:0000256" key="4">
    <source>
        <dbReference type="ARBA" id="ARBA00022801"/>
    </source>
</evidence>
<evidence type="ECO:0000259" key="10">
    <source>
        <dbReference type="PROSITE" id="PS50122"/>
    </source>
</evidence>
<feature type="active site" evidence="6 7">
    <location>
        <position position="303"/>
    </location>
</feature>
<protein>
    <recommendedName>
        <fullName evidence="6">Protein-glutamate methylesterase/protein-glutamine glutaminase</fullName>
        <ecNumber evidence="6">3.1.1.61</ecNumber>
        <ecNumber evidence="6">3.5.1.44</ecNumber>
    </recommendedName>
</protein>
<evidence type="ECO:0000256" key="3">
    <source>
        <dbReference type="ARBA" id="ARBA00022553"/>
    </source>
</evidence>
<comment type="subcellular location">
    <subcellularLocation>
        <location evidence="6">Cytoplasm</location>
    </subcellularLocation>
</comment>
<feature type="active site" evidence="6 7">
    <location>
        <position position="207"/>
    </location>
</feature>
<evidence type="ECO:0000256" key="7">
    <source>
        <dbReference type="PROSITE-ProRule" id="PRU00050"/>
    </source>
</evidence>
<dbReference type="SUPFAM" id="SSF52172">
    <property type="entry name" value="CheY-like"/>
    <property type="match status" value="1"/>
</dbReference>
<dbReference type="CDD" id="cd17541">
    <property type="entry name" value="REC_CheB-like"/>
    <property type="match status" value="1"/>
</dbReference>
<evidence type="ECO:0000256" key="5">
    <source>
        <dbReference type="ARBA" id="ARBA00048267"/>
    </source>
</evidence>
<dbReference type="NCBIfam" id="NF009206">
    <property type="entry name" value="PRK12555.1"/>
    <property type="match status" value="1"/>
</dbReference>
<evidence type="ECO:0000256" key="8">
    <source>
        <dbReference type="PROSITE-ProRule" id="PRU00169"/>
    </source>
</evidence>
<evidence type="ECO:0000256" key="6">
    <source>
        <dbReference type="HAMAP-Rule" id="MF_00099"/>
    </source>
</evidence>
<dbReference type="SUPFAM" id="SSF52738">
    <property type="entry name" value="Methylesterase CheB, C-terminal domain"/>
    <property type="match status" value="1"/>
</dbReference>
<name>A0A3N0UY29_9PROT</name>
<keyword evidence="4 6" id="KW-0378">Hydrolase</keyword>
<keyword evidence="12" id="KW-1185">Reference proteome</keyword>
<dbReference type="Pfam" id="PF00072">
    <property type="entry name" value="Response_reg"/>
    <property type="match status" value="1"/>
</dbReference>
<dbReference type="InterPro" id="IPR008248">
    <property type="entry name" value="CheB-like"/>
</dbReference>
<proteinExistence type="inferred from homology"/>
<reference evidence="11 12" key="1">
    <citation type="submission" date="2018-10" db="EMBL/GenBank/DDBJ databases">
        <authorList>
            <person name="Chen W.-M."/>
        </authorList>
    </citation>
    <scope>NUCLEOTIDE SEQUENCE [LARGE SCALE GENOMIC DNA]</scope>
    <source>
        <strain evidence="11 12">H-5</strain>
    </source>
</reference>
<dbReference type="InterPro" id="IPR001789">
    <property type="entry name" value="Sig_transdc_resp-reg_receiver"/>
</dbReference>
<comment type="catalytic activity">
    <reaction evidence="5 6">
        <text>[protein]-L-glutamate 5-O-methyl ester + H2O = L-glutamyl-[protein] + methanol + H(+)</text>
        <dbReference type="Rhea" id="RHEA:23236"/>
        <dbReference type="Rhea" id="RHEA-COMP:10208"/>
        <dbReference type="Rhea" id="RHEA-COMP:10311"/>
        <dbReference type="ChEBI" id="CHEBI:15377"/>
        <dbReference type="ChEBI" id="CHEBI:15378"/>
        <dbReference type="ChEBI" id="CHEBI:17790"/>
        <dbReference type="ChEBI" id="CHEBI:29973"/>
        <dbReference type="ChEBI" id="CHEBI:82795"/>
        <dbReference type="EC" id="3.1.1.61"/>
    </reaction>
</comment>
<comment type="PTM">
    <text evidence="6">Phosphorylated by CheA. Phosphorylation of the N-terminal regulatory domain activates the methylesterase activity.</text>
</comment>
<dbReference type="EC" id="3.1.1.61" evidence="6"/>
<dbReference type="PROSITE" id="PS50122">
    <property type="entry name" value="CHEB"/>
    <property type="match status" value="1"/>
</dbReference>
<dbReference type="Gene3D" id="3.40.50.2300">
    <property type="match status" value="1"/>
</dbReference>
<dbReference type="EC" id="3.5.1.44" evidence="6"/>
<gene>
    <name evidence="6" type="primary">cheB</name>
    <name evidence="11" type="ORF">ED236_09335</name>
</gene>
<dbReference type="HAMAP" id="MF_00099">
    <property type="entry name" value="CheB_chemtxs"/>
    <property type="match status" value="1"/>
</dbReference>
<evidence type="ECO:0000256" key="1">
    <source>
        <dbReference type="ARBA" id="ARBA00022490"/>
    </source>
</evidence>
<dbReference type="GO" id="GO:0006935">
    <property type="term" value="P:chemotaxis"/>
    <property type="evidence" value="ECO:0007669"/>
    <property type="project" value="UniProtKB-UniRule"/>
</dbReference>
<keyword evidence="3 6" id="KW-0597">Phosphoprotein</keyword>
<evidence type="ECO:0000313" key="12">
    <source>
        <dbReference type="Proteomes" id="UP000275137"/>
    </source>
</evidence>
<feature type="domain" description="CheB-type methylesterase" evidence="10">
    <location>
        <begin position="169"/>
        <end position="361"/>
    </location>
</feature>
<dbReference type="PROSITE" id="PS50110">
    <property type="entry name" value="RESPONSE_REGULATORY"/>
    <property type="match status" value="1"/>
</dbReference>
<dbReference type="InterPro" id="IPR000673">
    <property type="entry name" value="Sig_transdc_resp-reg_Me-estase"/>
</dbReference>
<dbReference type="NCBIfam" id="NF001965">
    <property type="entry name" value="PRK00742.1"/>
    <property type="match status" value="1"/>
</dbReference>
<evidence type="ECO:0000259" key="9">
    <source>
        <dbReference type="PROSITE" id="PS50110"/>
    </source>
</evidence>
<evidence type="ECO:0000256" key="2">
    <source>
        <dbReference type="ARBA" id="ARBA00022500"/>
    </source>
</evidence>
<dbReference type="InterPro" id="IPR011006">
    <property type="entry name" value="CheY-like_superfamily"/>
</dbReference>
<comment type="domain">
    <text evidence="6">Contains a C-terminal catalytic domain, and an N-terminal region which modulates catalytic activity.</text>
</comment>
<dbReference type="Proteomes" id="UP000275137">
    <property type="component" value="Unassembled WGS sequence"/>
</dbReference>